<keyword evidence="2" id="KW-1185">Reference proteome</keyword>
<evidence type="ECO:0000313" key="1">
    <source>
        <dbReference type="EMBL" id="GAA2201225.1"/>
    </source>
</evidence>
<dbReference type="EMBL" id="BAAAOQ010000019">
    <property type="protein sequence ID" value="GAA2201225.1"/>
    <property type="molecule type" value="Genomic_DNA"/>
</dbReference>
<name>A0ABP5NNR5_9ACTN</name>
<dbReference type="Proteomes" id="UP001501391">
    <property type="component" value="Unassembled WGS sequence"/>
</dbReference>
<protein>
    <submittedName>
        <fullName evidence="1">Uncharacterized protein</fullName>
    </submittedName>
</protein>
<comment type="caution">
    <text evidence="1">The sequence shown here is derived from an EMBL/GenBank/DDBJ whole genome shotgun (WGS) entry which is preliminary data.</text>
</comment>
<accession>A0ABP5NNR5</accession>
<evidence type="ECO:0000313" key="2">
    <source>
        <dbReference type="Proteomes" id="UP001501391"/>
    </source>
</evidence>
<proteinExistence type="predicted"/>
<organism evidence="1 2">
    <name type="scientific">Streptomyces bangladeshensis</name>
    <dbReference type="NCBI Taxonomy" id="295352"/>
    <lineage>
        <taxon>Bacteria</taxon>
        <taxon>Bacillati</taxon>
        <taxon>Actinomycetota</taxon>
        <taxon>Actinomycetes</taxon>
        <taxon>Kitasatosporales</taxon>
        <taxon>Streptomycetaceae</taxon>
        <taxon>Streptomyces</taxon>
    </lineage>
</organism>
<gene>
    <name evidence="1" type="ORF">GCM10009787_55270</name>
</gene>
<sequence>MCSQSPIPTGWVITSSYSTSNCTGVGVAYNIGNTAGQSYATVCSYSPVPTGWVVSGSFRSTSCVGTTLGYTIRKA</sequence>
<reference evidence="2" key="1">
    <citation type="journal article" date="2019" name="Int. J. Syst. Evol. Microbiol.">
        <title>The Global Catalogue of Microorganisms (GCM) 10K type strain sequencing project: providing services to taxonomists for standard genome sequencing and annotation.</title>
        <authorList>
            <consortium name="The Broad Institute Genomics Platform"/>
            <consortium name="The Broad Institute Genome Sequencing Center for Infectious Disease"/>
            <person name="Wu L."/>
            <person name="Ma J."/>
        </authorList>
    </citation>
    <scope>NUCLEOTIDE SEQUENCE [LARGE SCALE GENOMIC DNA]</scope>
    <source>
        <strain evidence="2">JCM 14924</strain>
    </source>
</reference>